<comment type="caution">
    <text evidence="4">The sequence shown here is derived from an EMBL/GenBank/DDBJ whole genome shotgun (WGS) entry which is preliminary data.</text>
</comment>
<dbReference type="AlphaFoldDB" id="A0A1X0K0K3"/>
<reference evidence="4 5" key="1">
    <citation type="submission" date="2017-02" db="EMBL/GenBank/DDBJ databases">
        <title>The new phylogeny of genus Mycobacterium.</title>
        <authorList>
            <person name="Tortoli E."/>
            <person name="Trovato A."/>
            <person name="Cirillo D.M."/>
        </authorList>
    </citation>
    <scope>NUCLEOTIDE SEQUENCE [LARGE SCALE GENOMIC DNA]</scope>
    <source>
        <strain evidence="4 5">DSM 44338</strain>
    </source>
</reference>
<proteinExistence type="inferred from homology"/>
<dbReference type="InterPro" id="IPR008948">
    <property type="entry name" value="L-Aspartase-like"/>
</dbReference>
<dbReference type="EMBL" id="MVIM01000001">
    <property type="protein sequence ID" value="ORB68678.1"/>
    <property type="molecule type" value="Genomic_DNA"/>
</dbReference>
<evidence type="ECO:0000259" key="3">
    <source>
        <dbReference type="Pfam" id="PF00206"/>
    </source>
</evidence>
<dbReference type="RefSeq" id="WP_083123486.1">
    <property type="nucleotide sequence ID" value="NZ_MVIM01000001.1"/>
</dbReference>
<evidence type="ECO:0000313" key="5">
    <source>
        <dbReference type="Proteomes" id="UP000192411"/>
    </source>
</evidence>
<name>A0A1X0K0K3_9MYCO</name>
<feature type="domain" description="Fumarate lyase N-terminal" evidence="3">
    <location>
        <begin position="64"/>
        <end position="286"/>
    </location>
</feature>
<dbReference type="STRING" id="75922.BST47_01870"/>
<keyword evidence="4" id="KW-0413">Isomerase</keyword>
<protein>
    <submittedName>
        <fullName evidence="4">3-carboxy-cis,cis-muconate cycloisomerase</fullName>
    </submittedName>
</protein>
<dbReference type="InterPro" id="IPR022761">
    <property type="entry name" value="Fumarate_lyase_N"/>
</dbReference>
<dbReference type="Proteomes" id="UP000192411">
    <property type="component" value="Unassembled WGS sequence"/>
</dbReference>
<dbReference type="PANTHER" id="PTHR43172">
    <property type="entry name" value="ADENYLOSUCCINATE LYASE"/>
    <property type="match status" value="1"/>
</dbReference>
<evidence type="ECO:0000256" key="2">
    <source>
        <dbReference type="ARBA" id="ARBA00034772"/>
    </source>
</evidence>
<dbReference type="PANTHER" id="PTHR43172:SF2">
    <property type="entry name" value="ADENYLOSUCCINATE LYASE C-TERMINAL DOMAIN-CONTAINING PROTEIN"/>
    <property type="match status" value="1"/>
</dbReference>
<dbReference type="OrthoDB" id="9768878at2"/>
<evidence type="ECO:0000256" key="1">
    <source>
        <dbReference type="ARBA" id="ARBA00023239"/>
    </source>
</evidence>
<comment type="similarity">
    <text evidence="2">Belongs to the class-II fumarase/aspartase family.</text>
</comment>
<dbReference type="GO" id="GO:0016829">
    <property type="term" value="F:lyase activity"/>
    <property type="evidence" value="ECO:0007669"/>
    <property type="project" value="UniProtKB-KW"/>
</dbReference>
<organism evidence="4 5">
    <name type="scientific">Mycolicibacterium tusciae</name>
    <dbReference type="NCBI Taxonomy" id="75922"/>
    <lineage>
        <taxon>Bacteria</taxon>
        <taxon>Bacillati</taxon>
        <taxon>Actinomycetota</taxon>
        <taxon>Actinomycetes</taxon>
        <taxon>Mycobacteriales</taxon>
        <taxon>Mycobacteriaceae</taxon>
        <taxon>Mycolicibacterium</taxon>
    </lineage>
</organism>
<sequence length="400" mass="42041">MTDLFWPGDHRAGNLMSDRAFLDAMVAVEQAWLDALVDAEIAPQSARTELRGYVTEGDLEPLAQDADVDGNPVGALVGLLRARAAQPTAQWLHRGLTSQDVVDTALMVCIRDVLARIREELAEQLRTLSHLAEKHRATPMLARTLTQAALPSTAGVKVARWLCAVLDAAEPLAELRVPVQAGGAVGTLAAAVELSGSAENAIRLGDSMARALGLAPAPPWHTSRSAITRIGDGLVGCCDAWGYIASDVATGSRPEIGELAEASGGKSSTMPHKNNPVRSVLIRRTAMTTGSLAATLHTASAMSVDERSDGAWHAEWATLRTLARRTVVAAAHTTELLTGLQIDATRATANLAAAGDGVLAEQQTMADLTGRGPAAEYLGAAEQLVDSALQRAGHYLKDVP</sequence>
<accession>A0A1X0K0K3</accession>
<keyword evidence="5" id="KW-1185">Reference proteome</keyword>
<dbReference type="SUPFAM" id="SSF48557">
    <property type="entry name" value="L-aspartase-like"/>
    <property type="match status" value="1"/>
</dbReference>
<gene>
    <name evidence="4" type="ORF">BST47_01870</name>
</gene>
<dbReference type="GO" id="GO:0016853">
    <property type="term" value="F:isomerase activity"/>
    <property type="evidence" value="ECO:0007669"/>
    <property type="project" value="UniProtKB-KW"/>
</dbReference>
<dbReference type="InterPro" id="IPR000362">
    <property type="entry name" value="Fumarate_lyase_fam"/>
</dbReference>
<dbReference type="PRINTS" id="PR00149">
    <property type="entry name" value="FUMRATELYASE"/>
</dbReference>
<dbReference type="Pfam" id="PF00206">
    <property type="entry name" value="Lyase_1"/>
    <property type="match status" value="1"/>
</dbReference>
<evidence type="ECO:0000313" key="4">
    <source>
        <dbReference type="EMBL" id="ORB68678.1"/>
    </source>
</evidence>
<dbReference type="Gene3D" id="1.20.200.10">
    <property type="entry name" value="Fumarase/aspartase (Central domain)"/>
    <property type="match status" value="1"/>
</dbReference>
<keyword evidence="1" id="KW-0456">Lyase</keyword>